<dbReference type="EMBL" id="FOXQ01000010">
    <property type="protein sequence ID" value="SFQ38420.1"/>
    <property type="molecule type" value="Genomic_DNA"/>
</dbReference>
<gene>
    <name evidence="5" type="ORF">SAMN05444277_110111</name>
</gene>
<dbReference type="Pfam" id="PF13377">
    <property type="entry name" value="Peripla_BP_3"/>
    <property type="match status" value="1"/>
</dbReference>
<keyword evidence="3" id="KW-0804">Transcription</keyword>
<dbReference type="Pfam" id="PF00356">
    <property type="entry name" value="LacI"/>
    <property type="match status" value="1"/>
</dbReference>
<accession>A0A1I5Y2U3</accession>
<dbReference type="GO" id="GO:0003700">
    <property type="term" value="F:DNA-binding transcription factor activity"/>
    <property type="evidence" value="ECO:0007669"/>
    <property type="project" value="TreeGrafter"/>
</dbReference>
<evidence type="ECO:0000313" key="5">
    <source>
        <dbReference type="EMBL" id="SFQ38420.1"/>
    </source>
</evidence>
<evidence type="ECO:0000256" key="2">
    <source>
        <dbReference type="ARBA" id="ARBA00023125"/>
    </source>
</evidence>
<dbReference type="InterPro" id="IPR028082">
    <property type="entry name" value="Peripla_BP_I"/>
</dbReference>
<dbReference type="SUPFAM" id="SSF53822">
    <property type="entry name" value="Periplasmic binding protein-like I"/>
    <property type="match status" value="1"/>
</dbReference>
<dbReference type="InterPro" id="IPR010982">
    <property type="entry name" value="Lambda_DNA-bd_dom_sf"/>
</dbReference>
<dbReference type="SUPFAM" id="SSF47413">
    <property type="entry name" value="lambda repressor-like DNA-binding domains"/>
    <property type="match status" value="1"/>
</dbReference>
<dbReference type="Gene3D" id="3.40.50.2300">
    <property type="match status" value="2"/>
</dbReference>
<dbReference type="SMART" id="SM00354">
    <property type="entry name" value="HTH_LACI"/>
    <property type="match status" value="1"/>
</dbReference>
<dbReference type="PROSITE" id="PS50932">
    <property type="entry name" value="HTH_LACI_2"/>
    <property type="match status" value="1"/>
</dbReference>
<dbReference type="RefSeq" id="WP_090660607.1">
    <property type="nucleotide sequence ID" value="NZ_FOXQ01000010.1"/>
</dbReference>
<dbReference type="InterPro" id="IPR000843">
    <property type="entry name" value="HTH_LacI"/>
</dbReference>
<keyword evidence="6" id="KW-1185">Reference proteome</keyword>
<dbReference type="AlphaFoldDB" id="A0A1I5Y2U3"/>
<reference evidence="5 6" key="1">
    <citation type="submission" date="2016-10" db="EMBL/GenBank/DDBJ databases">
        <authorList>
            <person name="de Groot N.N."/>
        </authorList>
    </citation>
    <scope>NUCLEOTIDE SEQUENCE [LARGE SCALE GENOMIC DNA]</scope>
    <source>
        <strain evidence="5 6">DSM 28286</strain>
    </source>
</reference>
<dbReference type="PANTHER" id="PTHR30146">
    <property type="entry name" value="LACI-RELATED TRANSCRIPTIONAL REPRESSOR"/>
    <property type="match status" value="1"/>
</dbReference>
<feature type="domain" description="HTH lacI-type" evidence="4">
    <location>
        <begin position="1"/>
        <end position="55"/>
    </location>
</feature>
<dbReference type="PANTHER" id="PTHR30146:SF109">
    <property type="entry name" value="HTH-TYPE TRANSCRIPTIONAL REGULATOR GALS"/>
    <property type="match status" value="1"/>
</dbReference>
<evidence type="ECO:0000256" key="3">
    <source>
        <dbReference type="ARBA" id="ARBA00023163"/>
    </source>
</evidence>
<organism evidence="5 6">
    <name type="scientific">Parafilimonas terrae</name>
    <dbReference type="NCBI Taxonomy" id="1465490"/>
    <lineage>
        <taxon>Bacteria</taxon>
        <taxon>Pseudomonadati</taxon>
        <taxon>Bacteroidota</taxon>
        <taxon>Chitinophagia</taxon>
        <taxon>Chitinophagales</taxon>
        <taxon>Chitinophagaceae</taxon>
        <taxon>Parafilimonas</taxon>
    </lineage>
</organism>
<dbReference type="Gene3D" id="1.10.260.40">
    <property type="entry name" value="lambda repressor-like DNA-binding domains"/>
    <property type="match status" value="1"/>
</dbReference>
<sequence>MNIKILAEQLNLSISTVSRALRDSYEISEPTKARVRAMAKQLNYRINPYASSLRRHRSKTIAVLIPEITNNFFSQVINGIEYIAQEKNYHILIYITHEDVRKEIEFAHHLHNGRVDGVLMSVSAETNNYDHLNELMESGVPIVFFDRICESIETSSIITDDFESGFAATEHLFQCGCRRIGFFGLFEHLSISRKRYEGYLAALKKYGINKDDDLIVRSGNDIAANEAAITKVLTSANKPDGAFASIEKMAIASYNVCKRLDIDIPSQLKLISFSNLEISTLLNPSLTTITQPAYEIGKQAAMQLFRYLEKKLYMNRHEKIVLKSSLIPRQSTKKTHSA</sequence>
<proteinExistence type="predicted"/>
<evidence type="ECO:0000259" key="4">
    <source>
        <dbReference type="PROSITE" id="PS50932"/>
    </source>
</evidence>
<dbReference type="CDD" id="cd01392">
    <property type="entry name" value="HTH_LacI"/>
    <property type="match status" value="1"/>
</dbReference>
<dbReference type="OrthoDB" id="667031at2"/>
<dbReference type="CDD" id="cd06267">
    <property type="entry name" value="PBP1_LacI_sugar_binding-like"/>
    <property type="match status" value="1"/>
</dbReference>
<keyword evidence="2" id="KW-0238">DNA-binding</keyword>
<dbReference type="Proteomes" id="UP000199031">
    <property type="component" value="Unassembled WGS sequence"/>
</dbReference>
<name>A0A1I5Y2U3_9BACT</name>
<protein>
    <submittedName>
        <fullName evidence="5">Transcriptional regulator, LacI family</fullName>
    </submittedName>
</protein>
<evidence type="ECO:0000313" key="6">
    <source>
        <dbReference type="Proteomes" id="UP000199031"/>
    </source>
</evidence>
<dbReference type="STRING" id="1465490.SAMN05444277_110111"/>
<dbReference type="GO" id="GO:0000976">
    <property type="term" value="F:transcription cis-regulatory region binding"/>
    <property type="evidence" value="ECO:0007669"/>
    <property type="project" value="TreeGrafter"/>
</dbReference>
<evidence type="ECO:0000256" key="1">
    <source>
        <dbReference type="ARBA" id="ARBA00023015"/>
    </source>
</evidence>
<dbReference type="InterPro" id="IPR046335">
    <property type="entry name" value="LacI/GalR-like_sensor"/>
</dbReference>
<keyword evidence="1" id="KW-0805">Transcription regulation</keyword>